<dbReference type="AlphaFoldDB" id="A0A2N0QWY1"/>
<evidence type="ECO:0000313" key="2">
    <source>
        <dbReference type="EMBL" id="PKC55575.1"/>
    </source>
</evidence>
<gene>
    <name evidence="2" type="ORF">RhiirA1_402786</name>
</gene>
<dbReference type="Proteomes" id="UP000232688">
    <property type="component" value="Unassembled WGS sequence"/>
</dbReference>
<dbReference type="EMBL" id="LLXH01002519">
    <property type="protein sequence ID" value="PKC55575.1"/>
    <property type="molecule type" value="Genomic_DNA"/>
</dbReference>
<accession>A0A2N0QWY1</accession>
<organism evidence="2 3">
    <name type="scientific">Rhizophagus irregularis</name>
    <dbReference type="NCBI Taxonomy" id="588596"/>
    <lineage>
        <taxon>Eukaryota</taxon>
        <taxon>Fungi</taxon>
        <taxon>Fungi incertae sedis</taxon>
        <taxon>Mucoromycota</taxon>
        <taxon>Glomeromycotina</taxon>
        <taxon>Glomeromycetes</taxon>
        <taxon>Glomerales</taxon>
        <taxon>Glomeraceae</taxon>
        <taxon>Rhizophagus</taxon>
    </lineage>
</organism>
<proteinExistence type="predicted"/>
<feature type="compositionally biased region" description="Polar residues" evidence="1">
    <location>
        <begin position="49"/>
        <end position="63"/>
    </location>
</feature>
<evidence type="ECO:0000313" key="3">
    <source>
        <dbReference type="Proteomes" id="UP000232688"/>
    </source>
</evidence>
<dbReference type="VEuPathDB" id="FungiDB:RhiirA1_402786"/>
<reference evidence="2 3" key="2">
    <citation type="submission" date="2017-10" db="EMBL/GenBank/DDBJ databases">
        <title>Genome analyses suggest a sexual origin of heterokaryosis in a supposedly ancient asexual fungus.</title>
        <authorList>
            <person name="Corradi N."/>
            <person name="Sedzielewska K."/>
            <person name="Noel J."/>
            <person name="Charron P."/>
            <person name="Farinelli L."/>
            <person name="Marton T."/>
            <person name="Kruger M."/>
            <person name="Pelin A."/>
            <person name="Brachmann A."/>
            <person name="Corradi N."/>
        </authorList>
    </citation>
    <scope>NUCLEOTIDE SEQUENCE [LARGE SCALE GENOMIC DNA]</scope>
    <source>
        <strain evidence="2 3">A1</strain>
    </source>
</reference>
<evidence type="ECO:0000256" key="1">
    <source>
        <dbReference type="SAM" id="MobiDB-lite"/>
    </source>
</evidence>
<name>A0A2N0QWY1_9GLOM</name>
<comment type="caution">
    <text evidence="2">The sequence shown here is derived from an EMBL/GenBank/DDBJ whole genome shotgun (WGS) entry which is preliminary data.</text>
</comment>
<sequence>MTTVEPQTQQTIQPSTENITPIEEIINTSSTHVLSNSESDISSRDHNESTTTVQTPIITSIEKSTFMEEDQTNANPDKGKLPDQQTNTQQDLPNSIKIVTLNDLFEKQPRISNKAYKGFILRDSFQPDLSNNDIVILLKTAFINDSNAFRFDDNVLSTYRYFTIFFRTCDSLDQYIKNSPQSLKNIKIYELTNMSINTLIEQKFKNLDSAVIKVMDIPYNYDTKMLLKHLANKTKSAILDHKEIKKPPKRIPGRNRQGKPNFVNPSYKQLIVRFQKQSGYDYFMQENYWNMEIENFIIRILPGNPEDPEYKKRTSHFYKLTGLPLNTTARDIEPIIKHLHGRTCTFTQTSKYSTMKNAYVYVDPKNYPDIVTNAVATTFNNSTIYIYPHTLLPKTCNIPIKNIYTYNIRKQNALNDIFNYLLNDNKKNKFFIDMGLELKKMKMKAFELLYIKKWLEKLSLNLE</sequence>
<dbReference type="VEuPathDB" id="FungiDB:FUN_011534"/>
<feature type="region of interest" description="Disordered" evidence="1">
    <location>
        <begin position="30"/>
        <end position="90"/>
    </location>
</feature>
<reference evidence="2 3" key="1">
    <citation type="submission" date="2017-10" db="EMBL/GenBank/DDBJ databases">
        <title>Extensive intraspecific genome diversity in a model arbuscular mycorrhizal fungus.</title>
        <authorList>
            <person name="Chen E.C.H."/>
            <person name="Morin E."/>
            <person name="Baudet D."/>
            <person name="Noel J."/>
            <person name="Ndikumana S."/>
            <person name="Charron P."/>
            <person name="St-Onge C."/>
            <person name="Giorgi J."/>
            <person name="Grigoriev I.V."/>
            <person name="Roux C."/>
            <person name="Martin F.M."/>
            <person name="Corradi N."/>
        </authorList>
    </citation>
    <scope>NUCLEOTIDE SEQUENCE [LARGE SCALE GENOMIC DNA]</scope>
    <source>
        <strain evidence="2 3">A1</strain>
    </source>
</reference>
<protein>
    <submittedName>
        <fullName evidence="2">Uncharacterized protein</fullName>
    </submittedName>
</protein>